<dbReference type="AlphaFoldDB" id="A0AAF1B718"/>
<dbReference type="Pfam" id="PF05699">
    <property type="entry name" value="Dimer_Tnp_hAT"/>
    <property type="match status" value="1"/>
</dbReference>
<dbReference type="Proteomes" id="UP000077755">
    <property type="component" value="Chromosome 7"/>
</dbReference>
<accession>A0AAF1B718</accession>
<feature type="domain" description="HAT C-terminal dimerisation" evidence="1">
    <location>
        <begin position="1"/>
        <end position="41"/>
    </location>
</feature>
<dbReference type="GO" id="GO:0046983">
    <property type="term" value="F:protein dimerization activity"/>
    <property type="evidence" value="ECO:0007669"/>
    <property type="project" value="InterPro"/>
</dbReference>
<evidence type="ECO:0000259" key="1">
    <source>
        <dbReference type="Pfam" id="PF05699"/>
    </source>
</evidence>
<organism evidence="2 3">
    <name type="scientific">Daucus carota subsp. sativus</name>
    <name type="common">Carrot</name>
    <dbReference type="NCBI Taxonomy" id="79200"/>
    <lineage>
        <taxon>Eukaryota</taxon>
        <taxon>Viridiplantae</taxon>
        <taxon>Streptophyta</taxon>
        <taxon>Embryophyta</taxon>
        <taxon>Tracheophyta</taxon>
        <taxon>Spermatophyta</taxon>
        <taxon>Magnoliopsida</taxon>
        <taxon>eudicotyledons</taxon>
        <taxon>Gunneridae</taxon>
        <taxon>Pentapetalae</taxon>
        <taxon>asterids</taxon>
        <taxon>campanulids</taxon>
        <taxon>Apiales</taxon>
        <taxon>Apiaceae</taxon>
        <taxon>Apioideae</taxon>
        <taxon>Scandiceae</taxon>
        <taxon>Daucinae</taxon>
        <taxon>Daucus</taxon>
        <taxon>Daucus sect. Daucus</taxon>
    </lineage>
</organism>
<dbReference type="EMBL" id="CP093349">
    <property type="protein sequence ID" value="WOH08570.1"/>
    <property type="molecule type" value="Genomic_DNA"/>
</dbReference>
<keyword evidence="3" id="KW-1185">Reference proteome</keyword>
<dbReference type="SUPFAM" id="SSF53098">
    <property type="entry name" value="Ribonuclease H-like"/>
    <property type="match status" value="1"/>
</dbReference>
<evidence type="ECO:0000313" key="2">
    <source>
        <dbReference type="EMBL" id="WOH08570.1"/>
    </source>
</evidence>
<evidence type="ECO:0000313" key="3">
    <source>
        <dbReference type="Proteomes" id="UP000077755"/>
    </source>
</evidence>
<sequence>MPVSSVASEVAFSTGGRTIDAYRSSLSPKIVESLVCSQDWLRTSKNFIDLREEPEEYLQYEKLENAYTKTQELECHE</sequence>
<dbReference type="PANTHER" id="PTHR23272:SF184">
    <property type="entry name" value="OS03G0311250 PROTEIN"/>
    <property type="match status" value="1"/>
</dbReference>
<dbReference type="InterPro" id="IPR008906">
    <property type="entry name" value="HATC_C_dom"/>
</dbReference>
<proteinExistence type="predicted"/>
<name>A0AAF1B718_DAUCS</name>
<dbReference type="InterPro" id="IPR012337">
    <property type="entry name" value="RNaseH-like_sf"/>
</dbReference>
<gene>
    <name evidence="2" type="ORF">DCAR_0728013</name>
</gene>
<protein>
    <recommendedName>
        <fullName evidence="1">HAT C-terminal dimerisation domain-containing protein</fullName>
    </recommendedName>
</protein>
<dbReference type="PANTHER" id="PTHR23272">
    <property type="entry name" value="BED FINGER-RELATED"/>
    <property type="match status" value="1"/>
</dbReference>
<reference evidence="2" key="2">
    <citation type="submission" date="2022-03" db="EMBL/GenBank/DDBJ databases">
        <title>Draft title - Genomic analysis of global carrot germplasm unveils the trajectory of domestication and the origin of high carotenoid orange carrot.</title>
        <authorList>
            <person name="Iorizzo M."/>
            <person name="Ellison S."/>
            <person name="Senalik D."/>
            <person name="Macko-Podgorni A."/>
            <person name="Grzebelus D."/>
            <person name="Bostan H."/>
            <person name="Rolling W."/>
            <person name="Curaba J."/>
            <person name="Simon P."/>
        </authorList>
    </citation>
    <scope>NUCLEOTIDE SEQUENCE</scope>
    <source>
        <tissue evidence="2">Leaf</tissue>
    </source>
</reference>
<reference evidence="2" key="1">
    <citation type="journal article" date="2016" name="Nat. Genet.">
        <title>A high-quality carrot genome assembly provides new insights into carotenoid accumulation and asterid genome evolution.</title>
        <authorList>
            <person name="Iorizzo M."/>
            <person name="Ellison S."/>
            <person name="Senalik D."/>
            <person name="Zeng P."/>
            <person name="Satapoomin P."/>
            <person name="Huang J."/>
            <person name="Bowman M."/>
            <person name="Iovene M."/>
            <person name="Sanseverino W."/>
            <person name="Cavagnaro P."/>
            <person name="Yildiz M."/>
            <person name="Macko-Podgorni A."/>
            <person name="Moranska E."/>
            <person name="Grzebelus E."/>
            <person name="Grzebelus D."/>
            <person name="Ashrafi H."/>
            <person name="Zheng Z."/>
            <person name="Cheng S."/>
            <person name="Spooner D."/>
            <person name="Van Deynze A."/>
            <person name="Simon P."/>
        </authorList>
    </citation>
    <scope>NUCLEOTIDE SEQUENCE</scope>
    <source>
        <tissue evidence="2">Leaf</tissue>
    </source>
</reference>